<evidence type="ECO:0000256" key="3">
    <source>
        <dbReference type="ARBA" id="ARBA00008703"/>
    </source>
</evidence>
<gene>
    <name evidence="11" type="ORF">DSCOOX_50360</name>
</gene>
<evidence type="ECO:0000313" key="12">
    <source>
        <dbReference type="Proteomes" id="UP000422108"/>
    </source>
</evidence>
<reference evidence="11 12" key="1">
    <citation type="submission" date="2019-11" db="EMBL/GenBank/DDBJ databases">
        <title>Comparative genomics of hydrocarbon-degrading Desulfosarcina strains.</title>
        <authorList>
            <person name="Watanabe M."/>
            <person name="Kojima H."/>
            <person name="Fukui M."/>
        </authorList>
    </citation>
    <scope>NUCLEOTIDE SEQUENCE [LARGE SCALE GENOMIC DNA]</scope>
    <source>
        <strain evidence="12">oXyS1</strain>
    </source>
</reference>
<dbReference type="GO" id="GO:0051539">
    <property type="term" value="F:4 iron, 4 sulfur cluster binding"/>
    <property type="evidence" value="ECO:0007669"/>
    <property type="project" value="UniProtKB-KW"/>
</dbReference>
<dbReference type="PROSITE" id="PS51918">
    <property type="entry name" value="RADICAL_SAM"/>
    <property type="match status" value="1"/>
</dbReference>
<dbReference type="SFLD" id="SFLDG01070">
    <property type="entry name" value="PLP-dependent"/>
    <property type="match status" value="1"/>
</dbReference>
<evidence type="ECO:0000256" key="2">
    <source>
        <dbReference type="ARBA" id="ARBA00001966"/>
    </source>
</evidence>
<keyword evidence="7" id="KW-0663">Pyridoxal phosphate</keyword>
<accession>A0A5K8AH98</accession>
<feature type="domain" description="Radical SAM core" evidence="10">
    <location>
        <begin position="294"/>
        <end position="588"/>
    </location>
</feature>
<protein>
    <submittedName>
        <fullName evidence="11">Radical SAM protein</fullName>
    </submittedName>
</protein>
<keyword evidence="5" id="KW-0949">S-adenosyl-L-methionine</keyword>
<dbReference type="GO" id="GO:0046872">
    <property type="term" value="F:metal ion binding"/>
    <property type="evidence" value="ECO:0007669"/>
    <property type="project" value="UniProtKB-KW"/>
</dbReference>
<dbReference type="AlphaFoldDB" id="A0A5K8AH98"/>
<dbReference type="Pfam" id="PF04055">
    <property type="entry name" value="Radical_SAM"/>
    <property type="match status" value="1"/>
</dbReference>
<evidence type="ECO:0000256" key="9">
    <source>
        <dbReference type="ARBA" id="ARBA00023014"/>
    </source>
</evidence>
<dbReference type="Proteomes" id="UP000422108">
    <property type="component" value="Chromosome"/>
</dbReference>
<proteinExistence type="inferred from homology"/>
<dbReference type="Gene3D" id="6.10.140.1170">
    <property type="match status" value="1"/>
</dbReference>
<evidence type="ECO:0000256" key="7">
    <source>
        <dbReference type="ARBA" id="ARBA00022898"/>
    </source>
</evidence>
<organism evidence="11 12">
    <name type="scientific">Desulfosarcina ovata subsp. ovata</name>
    <dbReference type="NCBI Taxonomy" id="2752305"/>
    <lineage>
        <taxon>Bacteria</taxon>
        <taxon>Pseudomonadati</taxon>
        <taxon>Thermodesulfobacteriota</taxon>
        <taxon>Desulfobacteria</taxon>
        <taxon>Desulfobacterales</taxon>
        <taxon>Desulfosarcinaceae</taxon>
        <taxon>Desulfosarcina</taxon>
    </lineage>
</organism>
<dbReference type="EMBL" id="AP021879">
    <property type="protein sequence ID" value="BBO91856.1"/>
    <property type="molecule type" value="Genomic_DNA"/>
</dbReference>
<keyword evidence="6" id="KW-0479">Metal-binding</keyword>
<dbReference type="InterPro" id="IPR007197">
    <property type="entry name" value="rSAM"/>
</dbReference>
<dbReference type="InterPro" id="IPR003739">
    <property type="entry name" value="Lys_aminomutase/Glu_NH3_mut"/>
</dbReference>
<name>A0A5K8AH98_9BACT</name>
<dbReference type="PANTHER" id="PTHR30538">
    <property type="entry name" value="LYSINE 2,3-AMINOMUTASE-RELATED"/>
    <property type="match status" value="1"/>
</dbReference>
<evidence type="ECO:0000256" key="1">
    <source>
        <dbReference type="ARBA" id="ARBA00001933"/>
    </source>
</evidence>
<dbReference type="InterPro" id="IPR058240">
    <property type="entry name" value="rSAM_sf"/>
</dbReference>
<evidence type="ECO:0000256" key="6">
    <source>
        <dbReference type="ARBA" id="ARBA00022723"/>
    </source>
</evidence>
<evidence type="ECO:0000256" key="8">
    <source>
        <dbReference type="ARBA" id="ARBA00023004"/>
    </source>
</evidence>
<dbReference type="Gene3D" id="3.20.20.70">
    <property type="entry name" value="Aldolase class I"/>
    <property type="match status" value="1"/>
</dbReference>
<comment type="cofactor">
    <cofactor evidence="1">
        <name>pyridoxal 5'-phosphate</name>
        <dbReference type="ChEBI" id="CHEBI:597326"/>
    </cofactor>
</comment>
<keyword evidence="4" id="KW-0004">4Fe-4S</keyword>
<keyword evidence="12" id="KW-1185">Reference proteome</keyword>
<dbReference type="SFLD" id="SFLDS00029">
    <property type="entry name" value="Radical_SAM"/>
    <property type="match status" value="1"/>
</dbReference>
<dbReference type="PANTHER" id="PTHR30538:SF0">
    <property type="entry name" value="L-LYSINE 2,3-AMINOMUTASE AQ_1632-RELATED"/>
    <property type="match status" value="1"/>
</dbReference>
<comment type="similarity">
    <text evidence="3">Belongs to the radical SAM superfamily. KamA family.</text>
</comment>
<dbReference type="GO" id="GO:0003824">
    <property type="term" value="F:catalytic activity"/>
    <property type="evidence" value="ECO:0007669"/>
    <property type="project" value="InterPro"/>
</dbReference>
<dbReference type="NCBIfam" id="TIGR00238">
    <property type="entry name" value="KamA family radical SAM protein"/>
    <property type="match status" value="1"/>
</dbReference>
<keyword evidence="9" id="KW-0411">Iron-sulfur</keyword>
<evidence type="ECO:0000256" key="4">
    <source>
        <dbReference type="ARBA" id="ARBA00022485"/>
    </source>
</evidence>
<sequence length="596" mass="68122">METSKFNPTYLQAKAPEIFAIARHTASVDDLRASLARMANDMMFDAFDDYDVLSEGSIIRVRDCAKVLIRLMTRRSEDMARFSVARAIFDIARGHDRPDLTPAFYAELLYLFLGLQGRGPGSALADLHLIPSRYENREAALERSLQLDDLYAEVNLRTAKYISGLDDASVERRRARQQHICSSMQGSTDDWNDWNWQVDHILREPDEIARLLTLSDAEYKAIQMARANGLPFGITPYYLSLMDDAEASGHDRAIRAQVMPSLNYVEKMAEAQRFGHCLDFMLEADTSPIDLITRRYPSICIFKPFNTCPQICVYCQRNWEIDDAMEPGAMASQKKIDAAVEWIRAHPAIHEVLVTGGDPLAMSDSEIDAILGQIASIPAVERIRIGSRTPVTLPMRITDALADILVRYRENGRRQVALVTHAQHSYEITPDTAAAVNRLRTRGIPVYNQLVFTFFASRRFEAAFLRRTLTRIGIDPYYTFNTKGKEETMEYRVPIARLLQEQKEETRLLPGLSRTDEAVYNVPGLGKNYLRANVHRDLISILPDGSRLYEFHPWEKNISRPVKTHLSEDVPILDYLIRLDAIGENVYDYETIWYYY</sequence>
<evidence type="ECO:0000259" key="10">
    <source>
        <dbReference type="PROSITE" id="PS51918"/>
    </source>
</evidence>
<evidence type="ECO:0000313" key="11">
    <source>
        <dbReference type="EMBL" id="BBO91856.1"/>
    </source>
</evidence>
<dbReference type="RefSeq" id="WP_155312700.1">
    <property type="nucleotide sequence ID" value="NZ_AP021879.1"/>
</dbReference>
<keyword evidence="8" id="KW-0408">Iron</keyword>
<dbReference type="InterPro" id="IPR013785">
    <property type="entry name" value="Aldolase_TIM"/>
</dbReference>
<dbReference type="SUPFAM" id="SSF102114">
    <property type="entry name" value="Radical SAM enzymes"/>
    <property type="match status" value="1"/>
</dbReference>
<comment type="cofactor">
    <cofactor evidence="2">
        <name>[4Fe-4S] cluster</name>
        <dbReference type="ChEBI" id="CHEBI:49883"/>
    </cofactor>
</comment>
<evidence type="ECO:0000256" key="5">
    <source>
        <dbReference type="ARBA" id="ARBA00022691"/>
    </source>
</evidence>